<evidence type="ECO:0000256" key="9">
    <source>
        <dbReference type="ARBA" id="ARBA00023237"/>
    </source>
</evidence>
<evidence type="ECO:0000259" key="10">
    <source>
        <dbReference type="Pfam" id="PF00593"/>
    </source>
</evidence>
<dbReference type="InterPro" id="IPR036942">
    <property type="entry name" value="Beta-barrel_TonB_sf"/>
</dbReference>
<keyword evidence="6" id="KW-0798">TonB box</keyword>
<dbReference type="SUPFAM" id="SSF56935">
    <property type="entry name" value="Porins"/>
    <property type="match status" value="1"/>
</dbReference>
<comment type="subcellular location">
    <subcellularLocation>
        <location evidence="1">Cell outer membrane</location>
        <topology evidence="1">Multi-pass membrane protein</topology>
    </subcellularLocation>
</comment>
<dbReference type="InterPro" id="IPR039426">
    <property type="entry name" value="TonB-dep_rcpt-like"/>
</dbReference>
<protein>
    <submittedName>
        <fullName evidence="11">TonB-dependent receptor</fullName>
    </submittedName>
</protein>
<evidence type="ECO:0000256" key="3">
    <source>
        <dbReference type="ARBA" id="ARBA00022452"/>
    </source>
</evidence>
<keyword evidence="9" id="KW-0998">Cell outer membrane</keyword>
<name>A0ABX0IJY4_9FLAO</name>
<dbReference type="PANTHER" id="PTHR30069">
    <property type="entry name" value="TONB-DEPENDENT OUTER MEMBRANE RECEPTOR"/>
    <property type="match status" value="1"/>
</dbReference>
<reference evidence="11 12" key="3">
    <citation type="submission" date="2020-02" db="EMBL/GenBank/DDBJ databases">
        <title>Flavobacterium profundi sp. nov., isolated from a deep-sea seamount.</title>
        <authorList>
            <person name="Zhang D.-C."/>
        </authorList>
    </citation>
    <scope>NUCLEOTIDE SEQUENCE [LARGE SCALE GENOMIC DNA]</scope>
    <source>
        <strain evidence="11 12">EC11</strain>
    </source>
</reference>
<proteinExistence type="predicted"/>
<evidence type="ECO:0000313" key="12">
    <source>
        <dbReference type="Proteomes" id="UP000817854"/>
    </source>
</evidence>
<organism evidence="11 12">
    <name type="scientific">Flavobacterium jejuense</name>
    <dbReference type="NCBI Taxonomy" id="1544455"/>
    <lineage>
        <taxon>Bacteria</taxon>
        <taxon>Pseudomonadati</taxon>
        <taxon>Bacteroidota</taxon>
        <taxon>Flavobacteriia</taxon>
        <taxon>Flavobacteriales</taxon>
        <taxon>Flavobacteriaceae</taxon>
        <taxon>Flavobacterium</taxon>
    </lineage>
</organism>
<keyword evidence="12" id="KW-1185">Reference proteome</keyword>
<reference evidence="11 12" key="2">
    <citation type="submission" date="2019-05" db="EMBL/GenBank/DDBJ databases">
        <authorList>
            <person name="Lianzixin W."/>
        </authorList>
    </citation>
    <scope>NUCLEOTIDE SEQUENCE [LARGE SCALE GENOMIC DNA]</scope>
    <source>
        <strain evidence="11 12">EC11</strain>
    </source>
</reference>
<gene>
    <name evidence="11" type="ORF">FIA58_000500</name>
</gene>
<dbReference type="InterPro" id="IPR000531">
    <property type="entry name" value="Beta-barrel_TonB"/>
</dbReference>
<dbReference type="Pfam" id="PF00593">
    <property type="entry name" value="TonB_dep_Rec_b-barrel"/>
    <property type="match status" value="1"/>
</dbReference>
<keyword evidence="2" id="KW-0813">Transport</keyword>
<feature type="domain" description="TonB-dependent receptor-like beta-barrel" evidence="10">
    <location>
        <begin position="192"/>
        <end position="634"/>
    </location>
</feature>
<comment type="caution">
    <text evidence="11">The sequence shown here is derived from an EMBL/GenBank/DDBJ whole genome shotgun (WGS) entry which is preliminary data.</text>
</comment>
<dbReference type="Gene3D" id="2.40.170.20">
    <property type="entry name" value="TonB-dependent receptor, beta-barrel domain"/>
    <property type="match status" value="1"/>
</dbReference>
<sequence>MKNLYFIVISFSISSLFAQKKEVDSLKKIDLTEVILIGKQAQLEQKQFKPLATIDEYLQQAGTVEMIKRGGYAWEPNINNMSTERTVVTIDGMRIFGACTDKMDPITAYVEVSNLSEAEISSGQSGSCHGPTIGGSLDLKRSKSNFGTKGINGYVNSGYEFNNQQKIIGGALNYLNSLFFIDNNIMFRDAENYKAGNTNEVAFSQFRKINMSSTAGYLLNKNKYFEGSVIYDKASDVGYPALPMDVSLAKALITSLKFEYLPLNSIVNKLETKIYYNTITHTMDDTKRPNVPIHMDMPGWSDTYGMYLNLNGKLKKNNFLATLNSFYNRSKAEMTMYPNDPNENIMFMLTWPDVVTFYNGIYLDNTYAVNTNSSIKISAGIGNHLNQIKSMFGLESLQIFYPNMESEKCRILKSLASNYNWQKENFGFNFGLAYGERAPSISEAYGFYLFNSFDRFDYVGNPALKNEQSVEGSFAISYKPSRFKTSLTTSHFHISNYIIGTPDSSILPMTIGSSGVKIYNGLDYATLIKSVFDFETYLSNDLKWMNQLTYSYGKGSDNENLPFISPLSYSSKLLFKKNKFSSEIAVLGNLMHNNYAPKYGEIKKPDFAIINFTSNYAFDIDKSKLNLKVGIENILDSEYSTFADWNNIPRMGRNIFVSVLYHINSF</sequence>
<evidence type="ECO:0000256" key="4">
    <source>
        <dbReference type="ARBA" id="ARBA00022692"/>
    </source>
</evidence>
<accession>A0ABX0IJY4</accession>
<keyword evidence="4" id="KW-0812">Transmembrane</keyword>
<keyword evidence="7" id="KW-0472">Membrane</keyword>
<dbReference type="Proteomes" id="UP000817854">
    <property type="component" value="Unassembled WGS sequence"/>
</dbReference>
<evidence type="ECO:0000256" key="5">
    <source>
        <dbReference type="ARBA" id="ARBA00022729"/>
    </source>
</evidence>
<keyword evidence="3" id="KW-1134">Transmembrane beta strand</keyword>
<dbReference type="RefSeq" id="WP_140958917.1">
    <property type="nucleotide sequence ID" value="NZ_VEVQ02000001.1"/>
</dbReference>
<evidence type="ECO:0000256" key="2">
    <source>
        <dbReference type="ARBA" id="ARBA00022448"/>
    </source>
</evidence>
<dbReference type="EMBL" id="VEVQ02000001">
    <property type="protein sequence ID" value="NHN24142.1"/>
    <property type="molecule type" value="Genomic_DNA"/>
</dbReference>
<evidence type="ECO:0000313" key="11">
    <source>
        <dbReference type="EMBL" id="NHN24142.1"/>
    </source>
</evidence>
<evidence type="ECO:0000256" key="8">
    <source>
        <dbReference type="ARBA" id="ARBA00023170"/>
    </source>
</evidence>
<dbReference type="PANTHER" id="PTHR30069:SF29">
    <property type="entry name" value="HEMOGLOBIN AND HEMOGLOBIN-HAPTOGLOBIN-BINDING PROTEIN 1-RELATED"/>
    <property type="match status" value="1"/>
</dbReference>
<evidence type="ECO:0000256" key="7">
    <source>
        <dbReference type="ARBA" id="ARBA00023136"/>
    </source>
</evidence>
<evidence type="ECO:0000256" key="1">
    <source>
        <dbReference type="ARBA" id="ARBA00004571"/>
    </source>
</evidence>
<keyword evidence="8 11" id="KW-0675">Receptor</keyword>
<keyword evidence="5" id="KW-0732">Signal</keyword>
<evidence type="ECO:0000256" key="6">
    <source>
        <dbReference type="ARBA" id="ARBA00023077"/>
    </source>
</evidence>
<reference evidence="12" key="1">
    <citation type="submission" date="2019-05" db="EMBL/GenBank/DDBJ databases">
        <title>Flavobacterium profundi sp. nov., isolated from a deep-sea seamount.</title>
        <authorList>
            <person name="Zhang D.-C."/>
        </authorList>
    </citation>
    <scope>NUCLEOTIDE SEQUENCE [LARGE SCALE GENOMIC DNA]</scope>
    <source>
        <strain evidence="12">EC11</strain>
    </source>
</reference>